<dbReference type="EMBL" id="PSRQ01000001">
    <property type="protein sequence ID" value="PWU24340.1"/>
    <property type="molecule type" value="Genomic_DNA"/>
</dbReference>
<dbReference type="AlphaFoldDB" id="A0A317JUI3"/>
<name>A0A317JUI3_9BACT</name>
<evidence type="ECO:0000313" key="1">
    <source>
        <dbReference type="EMBL" id="PWU24340.1"/>
    </source>
</evidence>
<protein>
    <submittedName>
        <fullName evidence="1">Uncharacterized protein</fullName>
    </submittedName>
</protein>
<dbReference type="Proteomes" id="UP000246104">
    <property type="component" value="Unassembled WGS sequence"/>
</dbReference>
<organism evidence="1 2">
    <name type="scientific">Candidatus Cerribacteria bacterium 'Amazon FNV 2010 28 9'</name>
    <dbReference type="NCBI Taxonomy" id="2081795"/>
    <lineage>
        <taxon>Bacteria</taxon>
        <taxon>Candidatus Cerribacteria</taxon>
    </lineage>
</organism>
<reference evidence="1 2" key="1">
    <citation type="submission" date="2018-02" db="EMBL/GenBank/DDBJ databases">
        <title>Genomic Reconstructions from Amazon Rainforest and Pasture Soil Reveal Novel Insights into the Physiology of Candidate Phyla in Tropical Sites.</title>
        <authorList>
            <person name="Kroeger M.E."/>
            <person name="Delmont T."/>
            <person name="Eren A.M."/>
            <person name="Guo J."/>
            <person name="Meyer K.M."/>
            <person name="Khan K."/>
            <person name="Rodrigues J.L.M."/>
            <person name="Bohannan B.J.M."/>
            <person name="Tringe S."/>
            <person name="Borges C.D."/>
            <person name="Tiedje J."/>
            <person name="Tsai S.M."/>
            <person name="Nusslein K."/>
        </authorList>
    </citation>
    <scope>NUCLEOTIDE SEQUENCE [LARGE SCALE GENOMIC DNA]</scope>
    <source>
        <strain evidence="1">Amazon FNV 2010 28 9</strain>
    </source>
</reference>
<evidence type="ECO:0000313" key="2">
    <source>
        <dbReference type="Proteomes" id="UP000246104"/>
    </source>
</evidence>
<comment type="caution">
    <text evidence="1">The sequence shown here is derived from an EMBL/GenBank/DDBJ whole genome shotgun (WGS) entry which is preliminary data.</text>
</comment>
<accession>A0A317JUI3</accession>
<gene>
    <name evidence="1" type="ORF">C5B42_00030</name>
</gene>
<proteinExistence type="predicted"/>
<sequence length="104" mass="12241">MTIAYSGYMAGTKTTKDSLVTQSQLEKTLDTRLKSFKLEMLEALDDYFRVKEEADQTRHLELLTRIQRIEEIQTVGDYRQSQHSDQLENHEQRLIKTEHKLALL</sequence>